<feature type="transmembrane region" description="Helical" evidence="2">
    <location>
        <begin position="61"/>
        <end position="80"/>
    </location>
</feature>
<proteinExistence type="predicted"/>
<evidence type="ECO:0000256" key="2">
    <source>
        <dbReference type="SAM" id="Phobius"/>
    </source>
</evidence>
<feature type="region of interest" description="Disordered" evidence="1">
    <location>
        <begin position="1"/>
        <end position="27"/>
    </location>
</feature>
<dbReference type="EMBL" id="JAIBOA010000029">
    <property type="protein sequence ID" value="MBW8487038.1"/>
    <property type="molecule type" value="Genomic_DNA"/>
</dbReference>
<keyword evidence="2" id="KW-0812">Transmembrane</keyword>
<feature type="transmembrane region" description="Helical" evidence="2">
    <location>
        <begin position="38"/>
        <end position="55"/>
    </location>
</feature>
<protein>
    <recommendedName>
        <fullName evidence="5">FUSC family protein</fullName>
    </recommendedName>
</protein>
<keyword evidence="2" id="KW-0472">Membrane</keyword>
<dbReference type="RefSeq" id="WP_220170272.1">
    <property type="nucleotide sequence ID" value="NZ_JAIBOA010000029.1"/>
</dbReference>
<comment type="caution">
    <text evidence="3">The sequence shown here is derived from an EMBL/GenBank/DDBJ whole genome shotgun (WGS) entry which is preliminary data.</text>
</comment>
<organism evidence="3 4">
    <name type="scientific">Actinomadura parmotrematis</name>
    <dbReference type="NCBI Taxonomy" id="2864039"/>
    <lineage>
        <taxon>Bacteria</taxon>
        <taxon>Bacillati</taxon>
        <taxon>Actinomycetota</taxon>
        <taxon>Actinomycetes</taxon>
        <taxon>Streptosporangiales</taxon>
        <taxon>Thermomonosporaceae</taxon>
        <taxon>Actinomadura</taxon>
    </lineage>
</organism>
<keyword evidence="4" id="KW-1185">Reference proteome</keyword>
<evidence type="ECO:0000313" key="3">
    <source>
        <dbReference type="EMBL" id="MBW8487038.1"/>
    </source>
</evidence>
<dbReference type="Proteomes" id="UP000774570">
    <property type="component" value="Unassembled WGS sequence"/>
</dbReference>
<evidence type="ECO:0000313" key="4">
    <source>
        <dbReference type="Proteomes" id="UP000774570"/>
    </source>
</evidence>
<evidence type="ECO:0008006" key="5">
    <source>
        <dbReference type="Google" id="ProtNLM"/>
    </source>
</evidence>
<reference evidence="3 4" key="1">
    <citation type="submission" date="2021-07" db="EMBL/GenBank/DDBJ databases">
        <title>Actinomadura sp. PM05-2 isolated from lichen.</title>
        <authorList>
            <person name="Somphong A."/>
            <person name="Phongsopitanun W."/>
            <person name="Tanasupawat S."/>
            <person name="Peongsungnone V."/>
        </authorList>
    </citation>
    <scope>NUCLEOTIDE SEQUENCE [LARGE SCALE GENOMIC DNA]</scope>
    <source>
        <strain evidence="3 4">PM05-2</strain>
    </source>
</reference>
<name>A0ABS7G2U5_9ACTN</name>
<evidence type="ECO:0000256" key="1">
    <source>
        <dbReference type="SAM" id="MobiDB-lite"/>
    </source>
</evidence>
<keyword evidence="2" id="KW-1133">Transmembrane helix</keyword>
<feature type="transmembrane region" description="Helical" evidence="2">
    <location>
        <begin position="87"/>
        <end position="109"/>
    </location>
</feature>
<sequence length="111" mass="11309">MPQEATGDERRITGARSSTGGGTAAGVRAERRPLLRTLAPAAIVLGLAALVLGFIPPTHLLGAIAGVVGLPLSLYSQLVSTSTNERWLNVVGMVGSFVGLAFAVSHGGFTL</sequence>
<accession>A0ABS7G2U5</accession>
<gene>
    <name evidence="3" type="ORF">K1Y72_32050</name>
</gene>